<dbReference type="EMBL" id="DS028120">
    <property type="protein sequence ID" value="EEY63804.1"/>
    <property type="molecule type" value="Genomic_DNA"/>
</dbReference>
<evidence type="ECO:0000256" key="12">
    <source>
        <dbReference type="RuleBase" id="RU003465"/>
    </source>
</evidence>
<keyword evidence="17" id="KW-1185">Reference proteome</keyword>
<comment type="cofactor">
    <cofactor evidence="1">
        <name>Mn(2+)</name>
        <dbReference type="ChEBI" id="CHEBI:29035"/>
    </cofactor>
</comment>
<protein>
    <recommendedName>
        <fullName evidence="4">protein-serine/threonine phosphatase</fullName>
        <ecNumber evidence="4">3.1.3.16</ecNumber>
    </recommendedName>
</protein>
<dbReference type="InterPro" id="IPR015655">
    <property type="entry name" value="PP2C"/>
</dbReference>
<dbReference type="InterPro" id="IPR001932">
    <property type="entry name" value="PPM-type_phosphatase-like_dom"/>
</dbReference>
<comment type="subcellular location">
    <subcellularLocation>
        <location evidence="2">Membrane</location>
        <topology evidence="2">Peripheral membrane protein</topology>
    </subcellularLocation>
</comment>
<dbReference type="GO" id="GO:0016020">
    <property type="term" value="C:membrane"/>
    <property type="evidence" value="ECO:0007669"/>
    <property type="project" value="UniProtKB-SubCell"/>
</dbReference>
<dbReference type="GeneID" id="9469678"/>
<feature type="compositionally biased region" description="Low complexity" evidence="14">
    <location>
        <begin position="1"/>
        <end position="27"/>
    </location>
</feature>
<evidence type="ECO:0000313" key="17">
    <source>
        <dbReference type="Proteomes" id="UP000006643"/>
    </source>
</evidence>
<dbReference type="SMART" id="SM00332">
    <property type="entry name" value="PP2Cc"/>
    <property type="match status" value="1"/>
</dbReference>
<evidence type="ECO:0000256" key="8">
    <source>
        <dbReference type="ARBA" id="ARBA00022912"/>
    </source>
</evidence>
<dbReference type="VEuPathDB" id="FungiDB:PITG_02292"/>
<dbReference type="RefSeq" id="XP_002907240.1">
    <property type="nucleotide sequence ID" value="XM_002907194.1"/>
</dbReference>
<dbReference type="PROSITE" id="PS01032">
    <property type="entry name" value="PPM_1"/>
    <property type="match status" value="1"/>
</dbReference>
<gene>
    <name evidence="16" type="ORF">PITG_02292</name>
</gene>
<dbReference type="EC" id="3.1.3.16" evidence="4"/>
<dbReference type="Proteomes" id="UP000006643">
    <property type="component" value="Unassembled WGS sequence"/>
</dbReference>
<dbReference type="Gene3D" id="3.60.40.10">
    <property type="entry name" value="PPM-type phosphatase domain"/>
    <property type="match status" value="1"/>
</dbReference>
<evidence type="ECO:0000256" key="1">
    <source>
        <dbReference type="ARBA" id="ARBA00001936"/>
    </source>
</evidence>
<dbReference type="FunFam" id="3.60.40.10:FF:000089">
    <property type="entry name" value="Protein phosphatase 2C 71"/>
    <property type="match status" value="1"/>
</dbReference>
<dbReference type="HOGENOM" id="CLU_360013_0_0_1"/>
<feature type="region of interest" description="Disordered" evidence="14">
    <location>
        <begin position="1"/>
        <end position="28"/>
    </location>
</feature>
<proteinExistence type="inferred from homology"/>
<keyword evidence="13" id="KW-0175">Coiled coil</keyword>
<dbReference type="InterPro" id="IPR000222">
    <property type="entry name" value="PP2C_BS"/>
</dbReference>
<dbReference type="eggNOG" id="KOG0698">
    <property type="taxonomic scope" value="Eukaryota"/>
</dbReference>
<evidence type="ECO:0000256" key="10">
    <source>
        <dbReference type="ARBA" id="ARBA00047761"/>
    </source>
</evidence>
<evidence type="ECO:0000256" key="5">
    <source>
        <dbReference type="ARBA" id="ARBA00022723"/>
    </source>
</evidence>
<dbReference type="CDD" id="cd00143">
    <property type="entry name" value="PP2Cc"/>
    <property type="match status" value="1"/>
</dbReference>
<dbReference type="SUPFAM" id="SSF81606">
    <property type="entry name" value="PP2C-like"/>
    <property type="match status" value="1"/>
</dbReference>
<name>D0MVZ1_PHYIT</name>
<evidence type="ECO:0000256" key="13">
    <source>
        <dbReference type="SAM" id="Coils"/>
    </source>
</evidence>
<evidence type="ECO:0000256" key="7">
    <source>
        <dbReference type="ARBA" id="ARBA00022842"/>
    </source>
</evidence>
<dbReference type="InParanoid" id="D0MVZ1"/>
<dbReference type="Pfam" id="PF00481">
    <property type="entry name" value="PP2C"/>
    <property type="match status" value="1"/>
</dbReference>
<dbReference type="PANTHER" id="PTHR13832:SF803">
    <property type="entry name" value="PROTEIN PHOSPHATASE 1G"/>
    <property type="match status" value="1"/>
</dbReference>
<dbReference type="PROSITE" id="PS51746">
    <property type="entry name" value="PPM_2"/>
    <property type="match status" value="1"/>
</dbReference>
<evidence type="ECO:0000256" key="4">
    <source>
        <dbReference type="ARBA" id="ARBA00013081"/>
    </source>
</evidence>
<evidence type="ECO:0000256" key="6">
    <source>
        <dbReference type="ARBA" id="ARBA00022801"/>
    </source>
</evidence>
<evidence type="ECO:0000256" key="9">
    <source>
        <dbReference type="ARBA" id="ARBA00023211"/>
    </source>
</evidence>
<keyword evidence="5" id="KW-0479">Metal-binding</keyword>
<comment type="catalytic activity">
    <reaction evidence="11">
        <text>O-phospho-L-threonyl-[protein] + H2O = L-threonyl-[protein] + phosphate</text>
        <dbReference type="Rhea" id="RHEA:47004"/>
        <dbReference type="Rhea" id="RHEA-COMP:11060"/>
        <dbReference type="Rhea" id="RHEA-COMP:11605"/>
        <dbReference type="ChEBI" id="CHEBI:15377"/>
        <dbReference type="ChEBI" id="CHEBI:30013"/>
        <dbReference type="ChEBI" id="CHEBI:43474"/>
        <dbReference type="ChEBI" id="CHEBI:61977"/>
        <dbReference type="EC" id="3.1.3.16"/>
    </reaction>
</comment>
<keyword evidence="8 12" id="KW-0904">Protein phosphatase</keyword>
<evidence type="ECO:0000256" key="2">
    <source>
        <dbReference type="ARBA" id="ARBA00004170"/>
    </source>
</evidence>
<dbReference type="KEGG" id="pif:PITG_02292"/>
<accession>D0MVZ1</accession>
<evidence type="ECO:0000256" key="3">
    <source>
        <dbReference type="ARBA" id="ARBA00006702"/>
    </source>
</evidence>
<evidence type="ECO:0000256" key="14">
    <source>
        <dbReference type="SAM" id="MobiDB-lite"/>
    </source>
</evidence>
<dbReference type="OMA" id="APFQFTT"/>
<evidence type="ECO:0000259" key="15">
    <source>
        <dbReference type="PROSITE" id="PS51746"/>
    </source>
</evidence>
<dbReference type="GO" id="GO:0004722">
    <property type="term" value="F:protein serine/threonine phosphatase activity"/>
    <property type="evidence" value="ECO:0007669"/>
    <property type="project" value="UniProtKB-EC"/>
</dbReference>
<evidence type="ECO:0000313" key="16">
    <source>
        <dbReference type="EMBL" id="EEY63804.1"/>
    </source>
</evidence>
<organism evidence="16 17">
    <name type="scientific">Phytophthora infestans (strain T30-4)</name>
    <name type="common">Potato late blight agent</name>
    <dbReference type="NCBI Taxonomy" id="403677"/>
    <lineage>
        <taxon>Eukaryota</taxon>
        <taxon>Sar</taxon>
        <taxon>Stramenopiles</taxon>
        <taxon>Oomycota</taxon>
        <taxon>Peronosporomycetes</taxon>
        <taxon>Peronosporales</taxon>
        <taxon>Peronosporaceae</taxon>
        <taxon>Phytophthora</taxon>
    </lineage>
</organism>
<dbReference type="AlphaFoldDB" id="D0MVZ1"/>
<dbReference type="OrthoDB" id="10264738at2759"/>
<dbReference type="PANTHER" id="PTHR13832">
    <property type="entry name" value="PROTEIN PHOSPHATASE 2C"/>
    <property type="match status" value="1"/>
</dbReference>
<dbReference type="InterPro" id="IPR036457">
    <property type="entry name" value="PPM-type-like_dom_sf"/>
</dbReference>
<sequence length="868" mass="96876">MQTVLRARGRALAAARPSRPSRSSSVALTASPSWLQSVGAQRAALSTSPFSSTTGQNSEFPASEFDGRSRLWAGLALAAAAMAFVASEKAADAKEPAEEKEDPKEIAKLINEQKEEVKAAVKQNETKKRTLRKRKTSVRDGKMVVSTAAVRGDRAYMEDTSYVSSCKRFAAVYDGHGGAAVSQFLRNQLFSMISPELAQLDLQILAENKEENNVAAKSSRRQKVADLLRDTVQKLDQEVIAKNEWKFQGSTAVGVLLFEDVLYSLNVGDSRAVLCRGGNTVDLTRDHKPNDPQERARIESLGGRVQWYGYVDAQGEPIEPYGAYRVNGNLAVARAIGDRDSRPFVIGEAEIRQYDIEYDKDEFIVLASDGLWDVFTSSEVVEFVQDVMSGELGGREAWSSGGHSDTRVPIFEWSQQYTSDRSMIKAARRRRKVQIANYLVQEALFRAKVFVRDTFVSFTLVKKITRVNGRGVRDTYVAIDFAPLDVSATASSTSDDTGSIPTTTTPIFQVQSDFDDFDEQLHLQFAPPTGDAPIYVAGDVSSTTTQYRDAPFQFTTACLNQFEELDSFSLYSGKQQSSMELDLTPFSKQKQLAASPLSPSAAVEVPIKEGWDSFFGSAFPSFPSYSDPEKIMSTLQNALQPFDCSVRVENQWTLRVSWLCVAEEIAFFISLSKEQGTQDKYEVAFRREFGDEMAFHQLVECIRARCSDVDAQPLFFAESTLEPWLDATQELKGRRYAIRDTEAAQLIKEMNAELDVDTLYEVARTVKNHCRHRGNRRLFLETNRSGFAQAIKWMLADSEALARFAAFILLQFAKESSHDENVELFSSAFERNSVALLLSELERREEGSACSQFTLPMLADIQQSWIFA</sequence>
<comment type="catalytic activity">
    <reaction evidence="10">
        <text>O-phospho-L-seryl-[protein] + H2O = L-seryl-[protein] + phosphate</text>
        <dbReference type="Rhea" id="RHEA:20629"/>
        <dbReference type="Rhea" id="RHEA-COMP:9863"/>
        <dbReference type="Rhea" id="RHEA-COMP:11604"/>
        <dbReference type="ChEBI" id="CHEBI:15377"/>
        <dbReference type="ChEBI" id="CHEBI:29999"/>
        <dbReference type="ChEBI" id="CHEBI:43474"/>
        <dbReference type="ChEBI" id="CHEBI:83421"/>
        <dbReference type="EC" id="3.1.3.16"/>
    </reaction>
</comment>
<keyword evidence="7" id="KW-0460">Magnesium</keyword>
<reference evidence="17" key="1">
    <citation type="journal article" date="2009" name="Nature">
        <title>Genome sequence and analysis of the Irish potato famine pathogen Phytophthora infestans.</title>
        <authorList>
            <consortium name="The Broad Institute Genome Sequencing Platform"/>
            <person name="Haas B.J."/>
            <person name="Kamoun S."/>
            <person name="Zody M.C."/>
            <person name="Jiang R.H."/>
            <person name="Handsaker R.E."/>
            <person name="Cano L.M."/>
            <person name="Grabherr M."/>
            <person name="Kodira C.D."/>
            <person name="Raffaele S."/>
            <person name="Torto-Alalibo T."/>
            <person name="Bozkurt T.O."/>
            <person name="Ah-Fong A.M."/>
            <person name="Alvarado L."/>
            <person name="Anderson V.L."/>
            <person name="Armstrong M.R."/>
            <person name="Avrova A."/>
            <person name="Baxter L."/>
            <person name="Beynon J."/>
            <person name="Boevink P.C."/>
            <person name="Bollmann S.R."/>
            <person name="Bos J.I."/>
            <person name="Bulone V."/>
            <person name="Cai G."/>
            <person name="Cakir C."/>
            <person name="Carrington J.C."/>
            <person name="Chawner M."/>
            <person name="Conti L."/>
            <person name="Costanzo S."/>
            <person name="Ewan R."/>
            <person name="Fahlgren N."/>
            <person name="Fischbach M.A."/>
            <person name="Fugelstad J."/>
            <person name="Gilroy E.M."/>
            <person name="Gnerre S."/>
            <person name="Green P.J."/>
            <person name="Grenville-Briggs L.J."/>
            <person name="Griffith J."/>
            <person name="Grunwald N.J."/>
            <person name="Horn K."/>
            <person name="Horner N.R."/>
            <person name="Hu C.H."/>
            <person name="Huitema E."/>
            <person name="Jeong D.H."/>
            <person name="Jones A.M."/>
            <person name="Jones J.D."/>
            <person name="Jones R.W."/>
            <person name="Karlsson E.K."/>
            <person name="Kunjeti S.G."/>
            <person name="Lamour K."/>
            <person name="Liu Z."/>
            <person name="Ma L."/>
            <person name="Maclean D."/>
            <person name="Chibucos M.C."/>
            <person name="McDonald H."/>
            <person name="McWalters J."/>
            <person name="Meijer H.J."/>
            <person name="Morgan W."/>
            <person name="Morris P.F."/>
            <person name="Munro C.A."/>
            <person name="O'Neill K."/>
            <person name="Ospina-Giraldo M."/>
            <person name="Pinzon A."/>
            <person name="Pritchard L."/>
            <person name="Ramsahoye B."/>
            <person name="Ren Q."/>
            <person name="Restrepo S."/>
            <person name="Roy S."/>
            <person name="Sadanandom A."/>
            <person name="Savidor A."/>
            <person name="Schornack S."/>
            <person name="Schwartz D.C."/>
            <person name="Schumann U.D."/>
            <person name="Schwessinger B."/>
            <person name="Seyer L."/>
            <person name="Sharpe T."/>
            <person name="Silvar C."/>
            <person name="Song J."/>
            <person name="Studholme D.J."/>
            <person name="Sykes S."/>
            <person name="Thines M."/>
            <person name="van de Vondervoort P.J."/>
            <person name="Phuntumart V."/>
            <person name="Wawra S."/>
            <person name="Weide R."/>
            <person name="Win J."/>
            <person name="Young C."/>
            <person name="Zhou S."/>
            <person name="Fry W."/>
            <person name="Meyers B.C."/>
            <person name="van West P."/>
            <person name="Ristaino J."/>
            <person name="Govers F."/>
            <person name="Birch P.R."/>
            <person name="Whisson S.C."/>
            <person name="Judelson H.S."/>
            <person name="Nusbaum C."/>
        </authorList>
    </citation>
    <scope>NUCLEOTIDE SEQUENCE [LARGE SCALE GENOMIC DNA]</scope>
    <source>
        <strain evidence="17">T30-4</strain>
    </source>
</reference>
<comment type="similarity">
    <text evidence="3 12">Belongs to the PP2C family.</text>
</comment>
<keyword evidence="9" id="KW-0464">Manganese</keyword>
<feature type="coiled-coil region" evidence="13">
    <location>
        <begin position="107"/>
        <end position="134"/>
    </location>
</feature>
<dbReference type="GO" id="GO:0046872">
    <property type="term" value="F:metal ion binding"/>
    <property type="evidence" value="ECO:0007669"/>
    <property type="project" value="UniProtKB-KW"/>
</dbReference>
<keyword evidence="6 12" id="KW-0378">Hydrolase</keyword>
<evidence type="ECO:0000256" key="11">
    <source>
        <dbReference type="ARBA" id="ARBA00048336"/>
    </source>
</evidence>
<feature type="domain" description="PPM-type phosphatase" evidence="15">
    <location>
        <begin position="144"/>
        <end position="463"/>
    </location>
</feature>